<keyword evidence="3" id="KW-1185">Reference proteome</keyword>
<organism evidence="2 3">
    <name type="scientific">Actibacterium naphthalenivorans</name>
    <dbReference type="NCBI Taxonomy" id="1614693"/>
    <lineage>
        <taxon>Bacteria</taxon>
        <taxon>Pseudomonadati</taxon>
        <taxon>Pseudomonadota</taxon>
        <taxon>Alphaproteobacteria</taxon>
        <taxon>Rhodobacterales</taxon>
        <taxon>Roseobacteraceae</taxon>
        <taxon>Actibacterium</taxon>
    </lineage>
</organism>
<evidence type="ECO:0000256" key="1">
    <source>
        <dbReference type="SAM" id="SignalP"/>
    </source>
</evidence>
<protein>
    <recommendedName>
        <fullName evidence="4">NADH dehydrogenase subunit E</fullName>
    </recommendedName>
</protein>
<accession>A0A840CA05</accession>
<dbReference type="InterPro" id="IPR020349">
    <property type="entry name" value="Uncharacterised_14.7kDa"/>
</dbReference>
<evidence type="ECO:0000313" key="2">
    <source>
        <dbReference type="EMBL" id="MBB4020388.1"/>
    </source>
</evidence>
<dbReference type="AlphaFoldDB" id="A0A840CA05"/>
<keyword evidence="1" id="KW-0732">Signal</keyword>
<dbReference type="Proteomes" id="UP000585681">
    <property type="component" value="Unassembled WGS sequence"/>
</dbReference>
<feature type="signal peptide" evidence="1">
    <location>
        <begin position="1"/>
        <end position="37"/>
    </location>
</feature>
<evidence type="ECO:0008006" key="4">
    <source>
        <dbReference type="Google" id="ProtNLM"/>
    </source>
</evidence>
<dbReference type="Pfam" id="PF17267">
    <property type="entry name" value="DUF5333"/>
    <property type="match status" value="1"/>
</dbReference>
<dbReference type="RefSeq" id="WP_183314760.1">
    <property type="nucleotide sequence ID" value="NZ_JACIEQ010000001.1"/>
</dbReference>
<comment type="caution">
    <text evidence="2">The sequence shown here is derived from an EMBL/GenBank/DDBJ whole genome shotgun (WGS) entry which is preliminary data.</text>
</comment>
<proteinExistence type="predicted"/>
<sequence>MMKQSQHGQGAGRRLAGGGLAAALALCLTAATGAAGANSLRDHKEINNGLTVIAVGDLIRTNCSTISARMVSAYFFARGLEAKAKAAGFSDDEIEAFVEDKAEKARVMSAARRYLVARGVDLDVPDSYCQAGYYEIERNSQIGVLLKAK</sequence>
<feature type="chain" id="PRO_5032595528" description="NADH dehydrogenase subunit E" evidence="1">
    <location>
        <begin position="38"/>
        <end position="149"/>
    </location>
</feature>
<evidence type="ECO:0000313" key="3">
    <source>
        <dbReference type="Proteomes" id="UP000585681"/>
    </source>
</evidence>
<dbReference type="EMBL" id="JACIEQ010000001">
    <property type="protein sequence ID" value="MBB4020388.1"/>
    <property type="molecule type" value="Genomic_DNA"/>
</dbReference>
<gene>
    <name evidence="2" type="ORF">GGR17_000179</name>
</gene>
<name>A0A840CA05_9RHOB</name>
<reference evidence="2" key="1">
    <citation type="submission" date="2020-08" db="EMBL/GenBank/DDBJ databases">
        <title>Genomic Encyclopedia of Type Strains, Phase IV (KMG-IV): sequencing the most valuable type-strain genomes for metagenomic binning, comparative biology and taxonomic classification.</title>
        <authorList>
            <person name="Goeker M."/>
        </authorList>
    </citation>
    <scope>NUCLEOTIDE SEQUENCE [LARGE SCALE GENOMIC DNA]</scope>
    <source>
        <strain evidence="2">DSM 105040</strain>
    </source>
</reference>